<dbReference type="Pfam" id="PF02738">
    <property type="entry name" value="MoCoBD_1"/>
    <property type="match status" value="1"/>
</dbReference>
<comment type="caution">
    <text evidence="4">The sequence shown here is derived from an EMBL/GenBank/DDBJ whole genome shotgun (WGS) entry which is preliminary data.</text>
</comment>
<dbReference type="Gene3D" id="3.90.1170.50">
    <property type="entry name" value="Aldehyde oxidase/xanthine dehydrogenase, a/b hammerhead"/>
    <property type="match status" value="1"/>
</dbReference>
<dbReference type="PANTHER" id="PTHR11908:SF132">
    <property type="entry name" value="ALDEHYDE OXIDASE 1-RELATED"/>
    <property type="match status" value="1"/>
</dbReference>
<dbReference type="InterPro" id="IPR008274">
    <property type="entry name" value="AldOxase/xan_DH_MoCoBD1"/>
</dbReference>
<reference evidence="4 5" key="1">
    <citation type="submission" date="2024-03" db="EMBL/GenBank/DDBJ databases">
        <title>High-quality draft genome sequencing of Tistrella sp. BH-R2-4.</title>
        <authorList>
            <person name="Dong C."/>
        </authorList>
    </citation>
    <scope>NUCLEOTIDE SEQUENCE [LARGE SCALE GENOMIC DNA]</scope>
    <source>
        <strain evidence="4 5">BH-R2-4</strain>
    </source>
</reference>
<name>A0ABU9YLE3_9PROT</name>
<organism evidence="4 5">
    <name type="scientific">Tistrella arctica</name>
    <dbReference type="NCBI Taxonomy" id="3133430"/>
    <lineage>
        <taxon>Bacteria</taxon>
        <taxon>Pseudomonadati</taxon>
        <taxon>Pseudomonadota</taxon>
        <taxon>Alphaproteobacteria</taxon>
        <taxon>Geminicoccales</taxon>
        <taxon>Geminicoccaceae</taxon>
        <taxon>Tistrella</taxon>
    </lineage>
</organism>
<keyword evidence="2" id="KW-0560">Oxidoreductase</keyword>
<dbReference type="Gene3D" id="3.30.365.10">
    <property type="entry name" value="Aldehyde oxidase/xanthine dehydrogenase, molybdopterin binding domain"/>
    <property type="match status" value="4"/>
</dbReference>
<evidence type="ECO:0000313" key="4">
    <source>
        <dbReference type="EMBL" id="MEN2989628.1"/>
    </source>
</evidence>
<sequence>MMVKDSLIGRSVPRKEDERLLRGAGRFVDDCDDPRMGHVAILRNPFPHTRILRIDASAALAMPGVFAVLTGEEVVRRTDPITVLRPLPGLRKHDYFAMAHRIARFEGEPIAAVLAADRYLAEDALEVIEVDFDPLPHVVDAESAVAPGAPVLHEHLGSNVLVDNTTSGGDVEAAQAGAVATAADRFTLGRVLGLAMETRGVVARYDIGSHALDIVSSNQSPHITCTQLATALRMPEGQIRYRAGAIGGSFGNKLGLYPEDIICALFAIDTGRPVKWIEDRLEHFRSCVHGREAVHRISLSAAADGTLLALDDDYMIDIGAYNGPWGPSVLVHVTLPGPYNIHNFRARRRVVATNKVPMGAYRGYGPPESNFVREVLIDRLARQLSLDPAAMRRANFVGPEQMPYTSASGAIYDSGNYAACFDLAIAAIGYHDMRERQKAARAEGRLVGIGLSCYVEHSGYGAAYVPRNSGRRFGSYEAVTVRLDASGQATVSTGIPNFGQSVETAYAQICAEALGLATAQVLVVAGDTLGTPQSVGAMGSRGTLAGGGAIVTAAGTIRAKILRLAAHEFQVDAGTLDIVDGVVVSTTDPELRMTVAEIAEWAMLGQALPQGEEPGLEATSYWPQPAPSFGFGTVATVVEVDRRSGEFKLERFLIAHDCGTMLNPTLVEGQVAGGIVQGLGATLMEEIIYDRDSGQMINGSMADYMVPTAADLPRFEMAHMETPSPFSPFGIKGVGESGVIGAAAAVANAIADALQPYGIEIDHIPIKPETIWRALAEAEAAAAE</sequence>
<evidence type="ECO:0000256" key="2">
    <source>
        <dbReference type="ARBA" id="ARBA00023002"/>
    </source>
</evidence>
<dbReference type="Proteomes" id="UP001413721">
    <property type="component" value="Unassembled WGS sequence"/>
</dbReference>
<dbReference type="SUPFAM" id="SSF56003">
    <property type="entry name" value="Molybdenum cofactor-binding domain"/>
    <property type="match status" value="1"/>
</dbReference>
<dbReference type="InterPro" id="IPR016208">
    <property type="entry name" value="Ald_Oxase/xanthine_DH-like"/>
</dbReference>
<evidence type="ECO:0000259" key="3">
    <source>
        <dbReference type="SMART" id="SM01008"/>
    </source>
</evidence>
<evidence type="ECO:0000256" key="1">
    <source>
        <dbReference type="ARBA" id="ARBA00022505"/>
    </source>
</evidence>
<feature type="domain" description="Aldehyde oxidase/xanthine dehydrogenase a/b hammerhead" evidence="3">
    <location>
        <begin position="22"/>
        <end position="136"/>
    </location>
</feature>
<keyword evidence="5" id="KW-1185">Reference proteome</keyword>
<evidence type="ECO:0000313" key="5">
    <source>
        <dbReference type="Proteomes" id="UP001413721"/>
    </source>
</evidence>
<dbReference type="InterPro" id="IPR046867">
    <property type="entry name" value="AldOxase/xan_DH_MoCoBD2"/>
</dbReference>
<proteinExistence type="predicted"/>
<accession>A0ABU9YLE3</accession>
<keyword evidence="1" id="KW-0500">Molybdenum</keyword>
<dbReference type="InterPro" id="IPR036856">
    <property type="entry name" value="Ald_Oxase/Xan_DH_a/b_sf"/>
</dbReference>
<dbReference type="InterPro" id="IPR037165">
    <property type="entry name" value="AldOxase/xan_DH_Mopterin-bd_sf"/>
</dbReference>
<dbReference type="Pfam" id="PF01315">
    <property type="entry name" value="Ald_Xan_dh_C"/>
    <property type="match status" value="1"/>
</dbReference>
<protein>
    <submittedName>
        <fullName evidence="4">Xanthine dehydrogenase family protein molybdopterin-binding subunit</fullName>
    </submittedName>
</protein>
<dbReference type="InterPro" id="IPR000674">
    <property type="entry name" value="Ald_Oxase/Xan_DH_a/b"/>
</dbReference>
<dbReference type="SMART" id="SM01008">
    <property type="entry name" value="Ald_Xan_dh_C"/>
    <property type="match status" value="1"/>
</dbReference>
<dbReference type="SUPFAM" id="SSF54665">
    <property type="entry name" value="CO dehydrogenase molybdoprotein N-domain-like"/>
    <property type="match status" value="1"/>
</dbReference>
<dbReference type="EMBL" id="JBBKTW010000005">
    <property type="protein sequence ID" value="MEN2989628.1"/>
    <property type="molecule type" value="Genomic_DNA"/>
</dbReference>
<gene>
    <name evidence="4" type="ORF">WG926_15030</name>
</gene>
<dbReference type="Pfam" id="PF20256">
    <property type="entry name" value="MoCoBD_2"/>
    <property type="match status" value="1"/>
</dbReference>
<dbReference type="RefSeq" id="WP_345937663.1">
    <property type="nucleotide sequence ID" value="NZ_JBBKTW010000005.1"/>
</dbReference>
<dbReference type="PANTHER" id="PTHR11908">
    <property type="entry name" value="XANTHINE DEHYDROGENASE"/>
    <property type="match status" value="1"/>
</dbReference>